<feature type="compositionally biased region" description="Polar residues" evidence="2">
    <location>
        <begin position="69"/>
        <end position="81"/>
    </location>
</feature>
<dbReference type="Proteomes" id="UP001362999">
    <property type="component" value="Unassembled WGS sequence"/>
</dbReference>
<feature type="region of interest" description="Disordered" evidence="2">
    <location>
        <begin position="1301"/>
        <end position="1321"/>
    </location>
</feature>
<dbReference type="EMBL" id="JAWWNJ010000068">
    <property type="protein sequence ID" value="KAK7008261.1"/>
    <property type="molecule type" value="Genomic_DNA"/>
</dbReference>
<feature type="region of interest" description="Disordered" evidence="2">
    <location>
        <begin position="1660"/>
        <end position="1693"/>
    </location>
</feature>
<feature type="compositionally biased region" description="Low complexity" evidence="2">
    <location>
        <begin position="1558"/>
        <end position="1600"/>
    </location>
</feature>
<dbReference type="GO" id="GO:0006508">
    <property type="term" value="P:proteolysis"/>
    <property type="evidence" value="ECO:0007669"/>
    <property type="project" value="InterPro"/>
</dbReference>
<feature type="compositionally biased region" description="Polar residues" evidence="2">
    <location>
        <begin position="1"/>
        <end position="16"/>
    </location>
</feature>
<dbReference type="InterPro" id="IPR021109">
    <property type="entry name" value="Peptidase_aspartic_dom_sf"/>
</dbReference>
<sequence>MHVNPDDTTTDQSHPTFVNPPYHHSHTMPNLGNTSQSQSAPQASHSHAYANPVHAADRNSGNMDPYDSGNETDGSEASPTIPTRMPKGKMPFGTPVRTILDLPLRGSKEAPKTFKGNHEDVEYFIHHYDKLIIKYNVTDPADQCECILEYCSTNVRAFIHASEHYQTDNWRRLRRELLKYYDAERASTQYKPSDITNYTLKTQHRTISNLSQWKRYVVKYKTMSGTLIRQGLITEANADVYFWLGIHKELRQILEGRILQSAVMTWSAPKTKQIREHHTMKEICDAAEWCFRRRRPEAMIVNAADYGIDYDDGYLESDEDNSDSGSDSESESRRRKKKREQRRKKKEESKAEGSRTKHKEEEKATIKPQGTAGEVTDLIRQLNRMQIDDAEYAPTYYSILALDQTGNAARCVKPPQIQNNWGNGGRAPARFNTREGSGPRVNSATQASTYPNNIPLGNNNRDSNRPAGNGPPFSPECFGCGKDDGHRMFDCGELKDLIQRGVVKHDEQTGKLRMADGTFIRRLPGEYIATAARRLATPKVMFGVTDYALNQPTPETDSFISHVVIREEDTDLEDEEDSSNESGTEDEGDVYLTLPRRRFQVNAADRSIPTTRVARKQAFDGVHVPKRVRFGPNDTTNKEQEDIVPAVVKAAPTKVKPGQMRDITNDVQPFDARQPRKVQEDVEMGEPFETNKAARRQPKAASRDNRHESQTTVKRTEDDGKKDATPPENAARRSEIQGTVHVPGIVERILDLELPMSVREALVASKEIRTSLQDVIRVKNSKAVLIGAQSPLVSQCAWPRSDGVLIRIEMDINGRLITAIIDTGSQLNVVRQDIAALVLHRPVDMTKTTGMNDANGGRGQLRGYINDVELKCGNVATKTGLWVSPTAPFELLLGRPWQRNNMVSIDERDEGTYLVFKDRETKRPRYELFAVPHEATSEVLNLQTDRRVMSLIADSTREAVAKDPTVMACGDLQTQQVDPPVTSADKRTENSKDVDLETRSKMLRDDAPNSGTSCNFGARPEGSVSAEVGASNKVEWVQMMKVMLQLLRVLVQVILLAGFRALLALERGVRKGERERKDKSDSKTTHLPSNALQFDISTSQLLPHNTPCLPPTPYMQITDNVLPVSDLQTNLISELTADNQNQSAVRGADKSPVQRAIEQRIGELEAHVLEHLPVRPRRGFGAVEHRPLPSPTAATTSIQAAAVEAYSTAEREQHPTVRPGELRSPQIHRLTHDVLPGGQDVYSTVFLNAELRIQDPATGELGAETGHAHLHFFKRPHERVKEWKMRAPYVSHRDVRRVTAKAKAKERDRERRIKTESHSPPMVISPLEDCLTLTKNRLQQGRQLLDDKGHYISLPIDTPSAYNTLGMSQVGLTTDGKRVVMKTSDDSLDRPGTPFLPAILHNNRPVTIPAAPPSSPIQTQVTHNAGCEPYVTIRRLFAARVDERLSELTEDDGPAGEMEVEEGEVVDSSLADAAVTSVTKNAVPSVADNRSGISGTDADGTTSEAEMADVSGDDKDQWMADRLRPIPLTKSEVAVIKAGYRNKGKPITHSLPPRPLRRLLPALPSSSPTPSTPSTTDSLPPLRPASPVSSDDSLSSYETHSSLDKHTTEMMRVGGNVVPTNGSWVQQLSVEAEKTRSAPEVEAPQPLPVRRSKFLDTILNPVDSDARPLPSTSNATNKRLPDPATSPLTLPPLDAMSSSAASAIYTPTDDKIVVPTSSFVKVIKNMHVTVSAGACDATARADAGIFLRRTLTAEVLHKRRSENMVDQWVTVPAMEYLDIIQHKLNNELNHPAMGRITYVNDEAYAYHLDMQRLDETRTEEASKVTIYLDDSIISTHTTGQTLIIDSAMMDAVSTLVGRDHRRLDARPTIKPLREGEVEREFSLLAQELGPEHCAGLNAFCAAQPALVNDLTDARGCLKRFQHRLITVENDRRLMPNTSILDHASPHPSALLTVAEHARMRISHASYCAHGYQAVSDVIGRVLHVQFLHEELLSMKPWVRRITTLYNAIPRSLPALPSPGLTIVLRLLSRPFERFPLVANVILAEERDYLPPGITAITLIGGCSYKWVGLAILPPDATRCALLWLFMRTVIRRLPTAEPTKGQAFHIRIYDHYRIFDYDEDQPPYSFTFPVFIFPQFCVWRRGEWIGWM</sequence>
<proteinExistence type="predicted"/>
<feature type="compositionally biased region" description="Acidic residues" evidence="2">
    <location>
        <begin position="315"/>
        <end position="329"/>
    </location>
</feature>
<feature type="region of interest" description="Disordered" evidence="2">
    <location>
        <begin position="434"/>
        <end position="470"/>
    </location>
</feature>
<dbReference type="SUPFAM" id="SSF50630">
    <property type="entry name" value="Acid proteases"/>
    <property type="match status" value="1"/>
</dbReference>
<keyword evidence="4" id="KW-1185">Reference proteome</keyword>
<keyword evidence="1" id="KW-0064">Aspartyl protease</keyword>
<dbReference type="InterPro" id="IPR001969">
    <property type="entry name" value="Aspartic_peptidase_AS"/>
</dbReference>
<feature type="region of interest" description="Disordered" evidence="2">
    <location>
        <begin position="1003"/>
        <end position="1022"/>
    </location>
</feature>
<evidence type="ECO:0000256" key="2">
    <source>
        <dbReference type="SAM" id="MobiDB-lite"/>
    </source>
</evidence>
<feature type="region of interest" description="Disordered" evidence="2">
    <location>
        <begin position="1487"/>
        <end position="1511"/>
    </location>
</feature>
<feature type="compositionally biased region" description="Basic and acidic residues" evidence="2">
    <location>
        <begin position="1301"/>
        <end position="1317"/>
    </location>
</feature>
<gene>
    <name evidence="3" type="ORF">R3P38DRAFT_3211162</name>
</gene>
<feature type="region of interest" description="Disordered" evidence="2">
    <location>
        <begin position="315"/>
        <end position="369"/>
    </location>
</feature>
<feature type="compositionally biased region" description="Low complexity" evidence="2">
    <location>
        <begin position="35"/>
        <end position="48"/>
    </location>
</feature>
<feature type="compositionally biased region" description="Basic and acidic residues" evidence="2">
    <location>
        <begin position="346"/>
        <end position="365"/>
    </location>
</feature>
<feature type="region of interest" description="Disordered" evidence="2">
    <location>
        <begin position="659"/>
        <end position="737"/>
    </location>
</feature>
<feature type="compositionally biased region" description="Basic and acidic residues" evidence="2">
    <location>
        <begin position="701"/>
        <end position="735"/>
    </location>
</feature>
<name>A0AAW0AG75_9AGAR</name>
<feature type="region of interest" description="Disordered" evidence="2">
    <location>
        <begin position="567"/>
        <end position="590"/>
    </location>
</feature>
<keyword evidence="1" id="KW-0645">Protease</keyword>
<keyword evidence="1" id="KW-0378">Hydrolase</keyword>
<dbReference type="Gene3D" id="2.40.70.10">
    <property type="entry name" value="Acid Proteases"/>
    <property type="match status" value="1"/>
</dbReference>
<feature type="region of interest" description="Disordered" evidence="2">
    <location>
        <begin position="1543"/>
        <end position="1607"/>
    </location>
</feature>
<feature type="compositionally biased region" description="Polar residues" evidence="2">
    <location>
        <begin position="1491"/>
        <end position="1504"/>
    </location>
</feature>
<organism evidence="3 4">
    <name type="scientific">Favolaschia claudopus</name>
    <dbReference type="NCBI Taxonomy" id="2862362"/>
    <lineage>
        <taxon>Eukaryota</taxon>
        <taxon>Fungi</taxon>
        <taxon>Dikarya</taxon>
        <taxon>Basidiomycota</taxon>
        <taxon>Agaricomycotina</taxon>
        <taxon>Agaricomycetes</taxon>
        <taxon>Agaricomycetidae</taxon>
        <taxon>Agaricales</taxon>
        <taxon>Marasmiineae</taxon>
        <taxon>Mycenaceae</taxon>
        <taxon>Favolaschia</taxon>
    </lineage>
</organism>
<feature type="compositionally biased region" description="Polar residues" evidence="2">
    <location>
        <begin position="440"/>
        <end position="461"/>
    </location>
</feature>
<dbReference type="GO" id="GO:0004190">
    <property type="term" value="F:aspartic-type endopeptidase activity"/>
    <property type="evidence" value="ECO:0007669"/>
    <property type="project" value="UniProtKB-KW"/>
</dbReference>
<evidence type="ECO:0008006" key="5">
    <source>
        <dbReference type="Google" id="ProtNLM"/>
    </source>
</evidence>
<protein>
    <recommendedName>
        <fullName evidence="5">Peptidase A2 domain-containing protein</fullName>
    </recommendedName>
</protein>
<evidence type="ECO:0000313" key="4">
    <source>
        <dbReference type="Proteomes" id="UP001362999"/>
    </source>
</evidence>
<dbReference type="PROSITE" id="PS00141">
    <property type="entry name" value="ASP_PROTEASE"/>
    <property type="match status" value="1"/>
</dbReference>
<evidence type="ECO:0000313" key="3">
    <source>
        <dbReference type="EMBL" id="KAK7008261.1"/>
    </source>
</evidence>
<reference evidence="3 4" key="1">
    <citation type="journal article" date="2024" name="J Genomics">
        <title>Draft genome sequencing and assembly of Favolaschia claudopus CIRM-BRFM 2984 isolated from oak limbs.</title>
        <authorList>
            <person name="Navarro D."/>
            <person name="Drula E."/>
            <person name="Chaduli D."/>
            <person name="Cazenave R."/>
            <person name="Ahrendt S."/>
            <person name="Wang J."/>
            <person name="Lipzen A."/>
            <person name="Daum C."/>
            <person name="Barry K."/>
            <person name="Grigoriev I.V."/>
            <person name="Favel A."/>
            <person name="Rosso M.N."/>
            <person name="Martin F."/>
        </authorList>
    </citation>
    <scope>NUCLEOTIDE SEQUENCE [LARGE SCALE GENOMIC DNA]</scope>
    <source>
        <strain evidence="3 4">CIRM-BRFM 2984</strain>
    </source>
</reference>
<comment type="caution">
    <text evidence="3">The sequence shown here is derived from an EMBL/GenBank/DDBJ whole genome shotgun (WGS) entry which is preliminary data.</text>
</comment>
<feature type="compositionally biased region" description="Basic residues" evidence="2">
    <location>
        <begin position="333"/>
        <end position="345"/>
    </location>
</feature>
<feature type="compositionally biased region" description="Acidic residues" evidence="2">
    <location>
        <begin position="568"/>
        <end position="589"/>
    </location>
</feature>
<feature type="region of interest" description="Disordered" evidence="2">
    <location>
        <begin position="1"/>
        <end position="94"/>
    </location>
</feature>
<evidence type="ECO:0000256" key="1">
    <source>
        <dbReference type="ARBA" id="ARBA00022750"/>
    </source>
</evidence>
<accession>A0AAW0AG75</accession>
<dbReference type="CDD" id="cd00303">
    <property type="entry name" value="retropepsin_like"/>
    <property type="match status" value="1"/>
</dbReference>